<comment type="subcellular location">
    <subcellularLocation>
        <location evidence="2">Membrane</location>
        <topology evidence="2">Multi-pass membrane protein</topology>
    </subcellularLocation>
</comment>
<dbReference type="Pfam" id="PF11938">
    <property type="entry name" value="DUF3456"/>
    <property type="match status" value="1"/>
</dbReference>
<dbReference type="InterPro" id="IPR002049">
    <property type="entry name" value="LE_dom"/>
</dbReference>
<keyword evidence="5 17" id="KW-0245">EGF-like domain</keyword>
<reference evidence="20" key="1">
    <citation type="submission" date="2020-05" db="UniProtKB">
        <authorList>
            <consortium name="EnsemblMetazoa"/>
        </authorList>
    </citation>
    <scope>IDENTIFICATION</scope>
    <source>
        <strain evidence="20">BB02</strain>
    </source>
</reference>
<accession>A0A2C9KJ31</accession>
<evidence type="ECO:0000313" key="21">
    <source>
        <dbReference type="Proteomes" id="UP000076420"/>
    </source>
</evidence>
<dbReference type="STRING" id="6526.A0A2C9KJ31"/>
<dbReference type="VEuPathDB" id="VectorBase:BGLB020257"/>
<dbReference type="Gene3D" id="2.10.25.10">
    <property type="entry name" value="Laminin"/>
    <property type="match status" value="2"/>
</dbReference>
<comment type="similarity">
    <text evidence="3">Belongs to the CRELD family.</text>
</comment>
<dbReference type="GO" id="GO:0005509">
    <property type="term" value="F:calcium ion binding"/>
    <property type="evidence" value="ECO:0007669"/>
    <property type="project" value="InterPro"/>
</dbReference>
<evidence type="ECO:0000256" key="17">
    <source>
        <dbReference type="PROSITE-ProRule" id="PRU00076"/>
    </source>
</evidence>
<dbReference type="SMART" id="SM00261">
    <property type="entry name" value="FU"/>
    <property type="match status" value="3"/>
</dbReference>
<sequence length="432" mass="48353">MIIWGSKSFKAECGFIIAYLLRVWKIFLFLWLTLSSSIVEGKTKPNCNVCKDIVSNFHKGLASTAKSNFGGGNTKWEEKSLKSYAISEVRLVEIMEHLCDEGAKECHSVVEEHEELVERYWFKEFAQKKDTDFYKYFCIENMKACCPNNTYGPNCSQCPGDVDRPCNGQGYCQGEGTREGDGKCNCNSGYRGDICEECRDGFFEESKNDTHTVCKVCHIACKNTCWEGGPKGCDECKDGWLVDEEQGCIDVNECLTDPCEENQFCTNTQGSYTCFSCDDACVSCTGAGPDKCQECSSGYTMNQDTNICQDTNECEEDSSLCQGEHLLCRNKPGSYDCQCESGYQLQNGVCIKETIPKIDKKPSVIKQSKKKVSKEKDLDLSKFKDTPSITGHFLIMAFYGISCRVASSNHAVLITLSLLMIIHVIWFATNSK</sequence>
<comment type="caution">
    <text evidence="17">Lacks conserved residue(s) required for the propagation of feature annotation.</text>
</comment>
<evidence type="ECO:0000256" key="5">
    <source>
        <dbReference type="ARBA" id="ARBA00022536"/>
    </source>
</evidence>
<dbReference type="AlphaFoldDB" id="A0A2C9KJ31"/>
<evidence type="ECO:0000256" key="16">
    <source>
        <dbReference type="ARBA" id="ARBA00049822"/>
    </source>
</evidence>
<comment type="function">
    <text evidence="15">Protein disulfide isomerase. Promotes the localization of acetylcholine receptors (AChRs) to the plasma membrane.</text>
</comment>
<feature type="domain" description="EGF-like" evidence="19">
    <location>
        <begin position="310"/>
        <end position="349"/>
    </location>
</feature>
<protein>
    <recommendedName>
        <fullName evidence="4">protein disulfide-isomerase</fullName>
        <ecNumber evidence="4">5.3.4.1</ecNumber>
    </recommendedName>
    <alternativeName>
        <fullName evidence="16">Cysteine-rich with EGF-like domain protein 1</fullName>
    </alternativeName>
</protein>
<dbReference type="SUPFAM" id="SSF57184">
    <property type="entry name" value="Growth factor receptor domain"/>
    <property type="match status" value="1"/>
</dbReference>
<evidence type="ECO:0000256" key="2">
    <source>
        <dbReference type="ARBA" id="ARBA00004141"/>
    </source>
</evidence>
<evidence type="ECO:0000256" key="12">
    <source>
        <dbReference type="ARBA" id="ARBA00023157"/>
    </source>
</evidence>
<gene>
    <name evidence="20" type="primary">106056513</name>
</gene>
<evidence type="ECO:0000256" key="10">
    <source>
        <dbReference type="ARBA" id="ARBA00022989"/>
    </source>
</evidence>
<dbReference type="PROSITE" id="PS50026">
    <property type="entry name" value="EGF_3"/>
    <property type="match status" value="2"/>
</dbReference>
<dbReference type="PROSITE" id="PS01187">
    <property type="entry name" value="EGF_CA"/>
    <property type="match status" value="2"/>
</dbReference>
<dbReference type="SMART" id="SM00181">
    <property type="entry name" value="EGF"/>
    <property type="match status" value="4"/>
</dbReference>
<evidence type="ECO:0000256" key="8">
    <source>
        <dbReference type="ARBA" id="ARBA00022737"/>
    </source>
</evidence>
<proteinExistence type="inferred from homology"/>
<dbReference type="Proteomes" id="UP000076420">
    <property type="component" value="Unassembled WGS sequence"/>
</dbReference>
<dbReference type="CDD" id="cd00054">
    <property type="entry name" value="EGF_CA"/>
    <property type="match status" value="1"/>
</dbReference>
<dbReference type="GO" id="GO:0003756">
    <property type="term" value="F:protein disulfide isomerase activity"/>
    <property type="evidence" value="ECO:0007669"/>
    <property type="project" value="UniProtKB-EC"/>
</dbReference>
<dbReference type="InterPro" id="IPR006212">
    <property type="entry name" value="Furin_repeat"/>
</dbReference>
<dbReference type="InterPro" id="IPR018097">
    <property type="entry name" value="EGF_Ca-bd_CS"/>
</dbReference>
<evidence type="ECO:0000256" key="6">
    <source>
        <dbReference type="ARBA" id="ARBA00022692"/>
    </source>
</evidence>
<dbReference type="PANTHER" id="PTHR24034">
    <property type="entry name" value="EGF-LIKE DOMAIN-CONTAINING PROTEIN"/>
    <property type="match status" value="1"/>
</dbReference>
<dbReference type="InterPro" id="IPR001881">
    <property type="entry name" value="EGF-like_Ca-bd_dom"/>
</dbReference>
<dbReference type="KEGG" id="bgt:106056513"/>
<evidence type="ECO:0000256" key="1">
    <source>
        <dbReference type="ARBA" id="ARBA00001182"/>
    </source>
</evidence>
<keyword evidence="11 18" id="KW-0472">Membrane</keyword>
<dbReference type="OrthoDB" id="19903at2759"/>
<keyword evidence="12 17" id="KW-1015">Disulfide bond</keyword>
<dbReference type="PROSITE" id="PS01248">
    <property type="entry name" value="EGF_LAM_1"/>
    <property type="match status" value="1"/>
</dbReference>
<evidence type="ECO:0000256" key="15">
    <source>
        <dbReference type="ARBA" id="ARBA00049626"/>
    </source>
</evidence>
<evidence type="ECO:0000256" key="11">
    <source>
        <dbReference type="ARBA" id="ARBA00023136"/>
    </source>
</evidence>
<keyword evidence="6 18" id="KW-0812">Transmembrane</keyword>
<keyword evidence="13" id="KW-0413">Isomerase</keyword>
<keyword evidence="8" id="KW-0677">Repeat</keyword>
<dbReference type="InterPro" id="IPR000742">
    <property type="entry name" value="EGF"/>
</dbReference>
<keyword evidence="14" id="KW-0676">Redox-active center</keyword>
<name>A0A2C9KJ31_BIOGL</name>
<dbReference type="PANTHER" id="PTHR24034:SF209">
    <property type="entry name" value="EGF-LIKE DOMAIN-CONTAINING PROTEIN"/>
    <property type="match status" value="1"/>
</dbReference>
<evidence type="ECO:0000256" key="18">
    <source>
        <dbReference type="SAM" id="Phobius"/>
    </source>
</evidence>
<keyword evidence="10 18" id="KW-1133">Transmembrane helix</keyword>
<dbReference type="InterPro" id="IPR000152">
    <property type="entry name" value="EGF-type_Asp/Asn_hydroxyl_site"/>
</dbReference>
<keyword evidence="7" id="KW-0732">Signal</keyword>
<evidence type="ECO:0000256" key="3">
    <source>
        <dbReference type="ARBA" id="ARBA00005897"/>
    </source>
</evidence>
<feature type="transmembrane region" description="Helical" evidence="18">
    <location>
        <begin position="12"/>
        <end position="34"/>
    </location>
</feature>
<organism evidence="20 21">
    <name type="scientific">Biomphalaria glabrata</name>
    <name type="common">Bloodfluke planorb</name>
    <name type="synonym">Freshwater snail</name>
    <dbReference type="NCBI Taxonomy" id="6526"/>
    <lineage>
        <taxon>Eukaryota</taxon>
        <taxon>Metazoa</taxon>
        <taxon>Spiralia</taxon>
        <taxon>Lophotrochozoa</taxon>
        <taxon>Mollusca</taxon>
        <taxon>Gastropoda</taxon>
        <taxon>Heterobranchia</taxon>
        <taxon>Euthyneura</taxon>
        <taxon>Panpulmonata</taxon>
        <taxon>Hygrophila</taxon>
        <taxon>Lymnaeoidea</taxon>
        <taxon>Planorbidae</taxon>
        <taxon>Biomphalaria</taxon>
    </lineage>
</organism>
<evidence type="ECO:0000313" key="20">
    <source>
        <dbReference type="EnsemblMetazoa" id="BGLB020257-PC"/>
    </source>
</evidence>
<comment type="catalytic activity">
    <reaction evidence="1">
        <text>Catalyzes the rearrangement of -S-S- bonds in proteins.</text>
        <dbReference type="EC" id="5.3.4.1"/>
    </reaction>
</comment>
<dbReference type="SMART" id="SM00179">
    <property type="entry name" value="EGF_CA"/>
    <property type="match status" value="2"/>
</dbReference>
<dbReference type="PROSITE" id="PS00022">
    <property type="entry name" value="EGF_1"/>
    <property type="match status" value="1"/>
</dbReference>
<dbReference type="CDD" id="cd00064">
    <property type="entry name" value="FU"/>
    <property type="match status" value="1"/>
</dbReference>
<evidence type="ECO:0000256" key="9">
    <source>
        <dbReference type="ARBA" id="ARBA00022837"/>
    </source>
</evidence>
<dbReference type="GO" id="GO:0016020">
    <property type="term" value="C:membrane"/>
    <property type="evidence" value="ECO:0007669"/>
    <property type="project" value="UniProtKB-SubCell"/>
</dbReference>
<dbReference type="Pfam" id="PF07645">
    <property type="entry name" value="EGF_CA"/>
    <property type="match status" value="2"/>
</dbReference>
<evidence type="ECO:0000256" key="13">
    <source>
        <dbReference type="ARBA" id="ARBA00023235"/>
    </source>
</evidence>
<evidence type="ECO:0000259" key="19">
    <source>
        <dbReference type="PROSITE" id="PS50026"/>
    </source>
</evidence>
<dbReference type="VEuPathDB" id="VectorBase:BGLAX_031071"/>
<evidence type="ECO:0000256" key="7">
    <source>
        <dbReference type="ARBA" id="ARBA00022729"/>
    </source>
</evidence>
<dbReference type="EnsemblMetazoa" id="BGLB020257-RA">
    <property type="protein sequence ID" value="BGLB020257-PA"/>
    <property type="gene ID" value="BGLB020257"/>
</dbReference>
<dbReference type="PROSITE" id="PS00010">
    <property type="entry name" value="ASX_HYDROXYL"/>
    <property type="match status" value="1"/>
</dbReference>
<evidence type="ECO:0000256" key="14">
    <source>
        <dbReference type="ARBA" id="ARBA00023284"/>
    </source>
</evidence>
<feature type="domain" description="EGF-like" evidence="19">
    <location>
        <begin position="162"/>
        <end position="196"/>
    </location>
</feature>
<keyword evidence="9" id="KW-0106">Calcium</keyword>
<feature type="disulfide bond" evidence="17">
    <location>
        <begin position="186"/>
        <end position="195"/>
    </location>
</feature>
<dbReference type="InterPro" id="IPR049883">
    <property type="entry name" value="NOTCH1_EGF-like"/>
</dbReference>
<evidence type="ECO:0000256" key="4">
    <source>
        <dbReference type="ARBA" id="ARBA00012723"/>
    </source>
</evidence>
<feature type="transmembrane region" description="Helical" evidence="18">
    <location>
        <begin position="411"/>
        <end position="429"/>
    </location>
</feature>
<dbReference type="InterPro" id="IPR021852">
    <property type="entry name" value="DUF3456"/>
</dbReference>
<dbReference type="EC" id="5.3.4.1" evidence="4"/>
<dbReference type="InterPro" id="IPR050751">
    <property type="entry name" value="ECM_structural_protein"/>
</dbReference>
<dbReference type="EnsemblMetazoa" id="BGLB020257-RC">
    <property type="protein sequence ID" value="BGLB020257-PC"/>
    <property type="gene ID" value="BGLB020257"/>
</dbReference>
<dbReference type="InterPro" id="IPR009030">
    <property type="entry name" value="Growth_fac_rcpt_cys_sf"/>
</dbReference>